<protein>
    <submittedName>
        <fullName evidence="1">DUF1365 domain-containing protein</fullName>
    </submittedName>
</protein>
<accession>A0ABW2AR44</accession>
<dbReference type="RefSeq" id="WP_377821113.1">
    <property type="nucleotide sequence ID" value="NZ_JBHSWJ010000002.1"/>
</dbReference>
<gene>
    <name evidence="1" type="ORF">ACFQBT_05925</name>
</gene>
<reference evidence="2" key="1">
    <citation type="journal article" date="2019" name="Int. J. Syst. Evol. Microbiol.">
        <title>The Global Catalogue of Microorganisms (GCM) 10K type strain sequencing project: providing services to taxonomists for standard genome sequencing and annotation.</title>
        <authorList>
            <consortium name="The Broad Institute Genomics Platform"/>
            <consortium name="The Broad Institute Genome Sequencing Center for Infectious Disease"/>
            <person name="Wu L."/>
            <person name="Ma J."/>
        </authorList>
    </citation>
    <scope>NUCLEOTIDE SEQUENCE [LARGE SCALE GENOMIC DNA]</scope>
    <source>
        <strain evidence="2">NBRC 106593</strain>
    </source>
</reference>
<dbReference type="Pfam" id="PF07103">
    <property type="entry name" value="DUF1365"/>
    <property type="match status" value="1"/>
</dbReference>
<dbReference type="InterPro" id="IPR010775">
    <property type="entry name" value="DUF1365"/>
</dbReference>
<organism evidence="1 2">
    <name type="scientific">Branchiibius cervicis</name>
    <dbReference type="NCBI Taxonomy" id="908252"/>
    <lineage>
        <taxon>Bacteria</taxon>
        <taxon>Bacillati</taxon>
        <taxon>Actinomycetota</taxon>
        <taxon>Actinomycetes</taxon>
        <taxon>Micrococcales</taxon>
        <taxon>Dermacoccaceae</taxon>
        <taxon>Branchiibius</taxon>
    </lineage>
</organism>
<evidence type="ECO:0000313" key="1">
    <source>
        <dbReference type="EMBL" id="MFC6713399.1"/>
    </source>
</evidence>
<keyword evidence="2" id="KW-1185">Reference proteome</keyword>
<name>A0ABW2AR44_9MICO</name>
<proteinExistence type="predicted"/>
<dbReference type="PANTHER" id="PTHR33973:SF4">
    <property type="entry name" value="OS07G0153300 PROTEIN"/>
    <property type="match status" value="1"/>
</dbReference>
<dbReference type="Proteomes" id="UP001596356">
    <property type="component" value="Unassembled WGS sequence"/>
</dbReference>
<dbReference type="EMBL" id="JBHSWJ010000002">
    <property type="protein sequence ID" value="MFC6713399.1"/>
    <property type="molecule type" value="Genomic_DNA"/>
</dbReference>
<comment type="caution">
    <text evidence="1">The sequence shown here is derived from an EMBL/GenBank/DDBJ whole genome shotgun (WGS) entry which is preliminary data.</text>
</comment>
<evidence type="ECO:0000313" key="2">
    <source>
        <dbReference type="Proteomes" id="UP001596356"/>
    </source>
</evidence>
<sequence>MSVRPYLTSVRHIRTGPVTNDFRYRGVAWLVDLDEAAPVPRWLASIVRFRAGDHLGDPGASWRDNVIAFAAAQGITIGDGPIRAMSGARTLGYAFDPITLYWCHDRAGSLTCVIAEVRNTYGDRHVYLVRPDARGRARTDKAMYVSPFNDVSGYYQLSVPAPAPNLDVRIVLHRDGQPPFVTTWSGEPATSRSELLLAVARAPLSAQLVTARIHWQGVKLWLRRLPIVARPKHQPQEAV</sequence>
<dbReference type="PANTHER" id="PTHR33973">
    <property type="entry name" value="OS07G0153300 PROTEIN"/>
    <property type="match status" value="1"/>
</dbReference>